<sequence length="96" mass="11109">ERLLIELTRESTSINDIPKREGRECSERGGGRGEGEEEGERKNRNEKRVFSYPQEIFYTGRVSSGKRKQYSKRSTTLELLLAMGLIKDYLLPLPLF</sequence>
<dbReference type="AlphaFoldDB" id="A0ABD2ABT1"/>
<dbReference type="Proteomes" id="UP001607302">
    <property type="component" value="Unassembled WGS sequence"/>
</dbReference>
<comment type="caution">
    <text evidence="2">The sequence shown here is derived from an EMBL/GenBank/DDBJ whole genome shotgun (WGS) entry which is preliminary data.</text>
</comment>
<proteinExistence type="predicted"/>
<organism evidence="2 3">
    <name type="scientific">Vespula squamosa</name>
    <name type="common">Southern yellow jacket</name>
    <name type="synonym">Wasp</name>
    <dbReference type="NCBI Taxonomy" id="30214"/>
    <lineage>
        <taxon>Eukaryota</taxon>
        <taxon>Metazoa</taxon>
        <taxon>Ecdysozoa</taxon>
        <taxon>Arthropoda</taxon>
        <taxon>Hexapoda</taxon>
        <taxon>Insecta</taxon>
        <taxon>Pterygota</taxon>
        <taxon>Neoptera</taxon>
        <taxon>Endopterygota</taxon>
        <taxon>Hymenoptera</taxon>
        <taxon>Apocrita</taxon>
        <taxon>Aculeata</taxon>
        <taxon>Vespoidea</taxon>
        <taxon>Vespidae</taxon>
        <taxon>Vespinae</taxon>
        <taxon>Vespula</taxon>
    </lineage>
</organism>
<evidence type="ECO:0000313" key="2">
    <source>
        <dbReference type="EMBL" id="KAL2717310.1"/>
    </source>
</evidence>
<reference evidence="2 3" key="1">
    <citation type="journal article" date="2024" name="Ann. Entomol. Soc. Am.">
        <title>Genomic analyses of the southern and eastern yellowjacket wasps (Hymenoptera: Vespidae) reveal evolutionary signatures of social life.</title>
        <authorList>
            <person name="Catto M.A."/>
            <person name="Caine P.B."/>
            <person name="Orr S.E."/>
            <person name="Hunt B.G."/>
            <person name="Goodisman M.A.D."/>
        </authorList>
    </citation>
    <scope>NUCLEOTIDE SEQUENCE [LARGE SCALE GENOMIC DNA]</scope>
    <source>
        <strain evidence="2">233</strain>
        <tissue evidence="2">Head and thorax</tissue>
    </source>
</reference>
<feature type="region of interest" description="Disordered" evidence="1">
    <location>
        <begin position="15"/>
        <end position="47"/>
    </location>
</feature>
<feature type="compositionally biased region" description="Basic and acidic residues" evidence="1">
    <location>
        <begin position="17"/>
        <end position="47"/>
    </location>
</feature>
<protein>
    <submittedName>
        <fullName evidence="2">Uncharacterized protein</fullName>
    </submittedName>
</protein>
<name>A0ABD2ABT1_VESSQ</name>
<feature type="non-terminal residue" evidence="2">
    <location>
        <position position="1"/>
    </location>
</feature>
<dbReference type="EMBL" id="JAUDFV010000153">
    <property type="protein sequence ID" value="KAL2717310.1"/>
    <property type="molecule type" value="Genomic_DNA"/>
</dbReference>
<accession>A0ABD2ABT1</accession>
<evidence type="ECO:0000313" key="3">
    <source>
        <dbReference type="Proteomes" id="UP001607302"/>
    </source>
</evidence>
<keyword evidence="3" id="KW-1185">Reference proteome</keyword>
<gene>
    <name evidence="2" type="ORF">V1478_013010</name>
</gene>
<evidence type="ECO:0000256" key="1">
    <source>
        <dbReference type="SAM" id="MobiDB-lite"/>
    </source>
</evidence>